<evidence type="ECO:0000313" key="1">
    <source>
        <dbReference type="EMBL" id="PBL01623.1"/>
    </source>
</evidence>
<accession>A0A2H3EDD3</accession>
<dbReference type="AlphaFoldDB" id="A0A2H3EDD3"/>
<proteinExistence type="predicted"/>
<sequence length="129" mass="14679">MSVPDIQTKIVLPLRTNIDGEAEKLAIKPYLVEDRTESLIVKAPESGLSVNVYERLHSKRSNRWCAAERQMNTVRDIRSRDGILDLSVLHLLRLRTSSILLFPHFNRQEPTLTVEPCLLPHPAMLQLGS</sequence>
<protein>
    <submittedName>
        <fullName evidence="1">Uncharacterized protein</fullName>
    </submittedName>
</protein>
<keyword evidence="2" id="KW-1185">Reference proteome</keyword>
<dbReference type="EMBL" id="KZ293645">
    <property type="protein sequence ID" value="PBL01623.1"/>
    <property type="molecule type" value="Genomic_DNA"/>
</dbReference>
<dbReference type="Proteomes" id="UP000217790">
    <property type="component" value="Unassembled WGS sequence"/>
</dbReference>
<name>A0A2H3EDD3_ARMGA</name>
<gene>
    <name evidence="1" type="ORF">ARMGADRAFT_222478</name>
</gene>
<reference evidence="2" key="1">
    <citation type="journal article" date="2017" name="Nat. Ecol. Evol.">
        <title>Genome expansion and lineage-specific genetic innovations in the forest pathogenic fungi Armillaria.</title>
        <authorList>
            <person name="Sipos G."/>
            <person name="Prasanna A.N."/>
            <person name="Walter M.C."/>
            <person name="O'Connor E."/>
            <person name="Balint B."/>
            <person name="Krizsan K."/>
            <person name="Kiss B."/>
            <person name="Hess J."/>
            <person name="Varga T."/>
            <person name="Slot J."/>
            <person name="Riley R."/>
            <person name="Boka B."/>
            <person name="Rigling D."/>
            <person name="Barry K."/>
            <person name="Lee J."/>
            <person name="Mihaltcheva S."/>
            <person name="LaButti K."/>
            <person name="Lipzen A."/>
            <person name="Waldron R."/>
            <person name="Moloney N.M."/>
            <person name="Sperisen C."/>
            <person name="Kredics L."/>
            <person name="Vagvoelgyi C."/>
            <person name="Patrignani A."/>
            <person name="Fitzpatrick D."/>
            <person name="Nagy I."/>
            <person name="Doyle S."/>
            <person name="Anderson J.B."/>
            <person name="Grigoriev I.V."/>
            <person name="Gueldener U."/>
            <person name="Muensterkoetter M."/>
            <person name="Nagy L.G."/>
        </authorList>
    </citation>
    <scope>NUCLEOTIDE SEQUENCE [LARGE SCALE GENOMIC DNA]</scope>
    <source>
        <strain evidence="2">Ar21-2</strain>
    </source>
</reference>
<evidence type="ECO:0000313" key="2">
    <source>
        <dbReference type="Proteomes" id="UP000217790"/>
    </source>
</evidence>
<organism evidence="1 2">
    <name type="scientific">Armillaria gallica</name>
    <name type="common">Bulbous honey fungus</name>
    <name type="synonym">Armillaria bulbosa</name>
    <dbReference type="NCBI Taxonomy" id="47427"/>
    <lineage>
        <taxon>Eukaryota</taxon>
        <taxon>Fungi</taxon>
        <taxon>Dikarya</taxon>
        <taxon>Basidiomycota</taxon>
        <taxon>Agaricomycotina</taxon>
        <taxon>Agaricomycetes</taxon>
        <taxon>Agaricomycetidae</taxon>
        <taxon>Agaricales</taxon>
        <taxon>Marasmiineae</taxon>
        <taxon>Physalacriaceae</taxon>
        <taxon>Armillaria</taxon>
    </lineage>
</organism>
<dbReference type="InParanoid" id="A0A2H3EDD3"/>